<dbReference type="PANTHER" id="PTHR46696">
    <property type="entry name" value="P450, PUTATIVE (EUROFUNG)-RELATED"/>
    <property type="match status" value="1"/>
</dbReference>
<evidence type="ECO:0000313" key="10">
    <source>
        <dbReference type="Proteomes" id="UP001597018"/>
    </source>
</evidence>
<sequence>MLTFPFPAGPRGTVPTEFAELRETDPVAEVELPDGTRIRLVTRYADVVAVLTDPRFSRARAAALPGTGFGRCQSTGVLDLDPPEHAHLREPLDRALGEDQVRAWGPRLTRAVDDAISAFAALPRPADFVAGFAAPLAARTTCELAGFDVSAAERLAGWVEDVVGGDADAAHTARQELDAALAELVADRRRSPGDDLASALVAPAEPSRGLPDDEAALVVSGLLVSAHIGNRNALSRHAFALLGTPGSFERMRADPATAVEELLRRYPSGNDGLLRVAAEDVELSGTRLEAGQLVMPLVAAACQDPAVFDAPQHLDLGRRPNPHVSFGAGAHACPGAAFVRALFTTTFGSLVAAFPDLRLAVPVDEVVHTADLLPLGVRSLPVEW</sequence>
<comment type="caution">
    <text evidence="9">The sequence shown here is derived from an EMBL/GenBank/DDBJ whole genome shotgun (WGS) entry which is preliminary data.</text>
</comment>
<keyword evidence="6 8" id="KW-0408">Iron</keyword>
<evidence type="ECO:0000256" key="7">
    <source>
        <dbReference type="ARBA" id="ARBA00023033"/>
    </source>
</evidence>
<organism evidence="9 10">
    <name type="scientific">Saccharopolyspora rosea</name>
    <dbReference type="NCBI Taxonomy" id="524884"/>
    <lineage>
        <taxon>Bacteria</taxon>
        <taxon>Bacillati</taxon>
        <taxon>Actinomycetota</taxon>
        <taxon>Actinomycetes</taxon>
        <taxon>Pseudonocardiales</taxon>
        <taxon>Pseudonocardiaceae</taxon>
        <taxon>Saccharopolyspora</taxon>
    </lineage>
</organism>
<comment type="similarity">
    <text evidence="2 8">Belongs to the cytochrome P450 family.</text>
</comment>
<dbReference type="Proteomes" id="UP001597018">
    <property type="component" value="Unassembled WGS sequence"/>
</dbReference>
<evidence type="ECO:0000313" key="9">
    <source>
        <dbReference type="EMBL" id="MFD0922703.1"/>
    </source>
</evidence>
<keyword evidence="7 8" id="KW-0503">Monooxygenase</keyword>
<dbReference type="EMBL" id="JBHTIW010000024">
    <property type="protein sequence ID" value="MFD0922703.1"/>
    <property type="molecule type" value="Genomic_DNA"/>
</dbReference>
<dbReference type="SUPFAM" id="SSF48264">
    <property type="entry name" value="Cytochrome P450"/>
    <property type="match status" value="1"/>
</dbReference>
<evidence type="ECO:0000256" key="4">
    <source>
        <dbReference type="ARBA" id="ARBA00022723"/>
    </source>
</evidence>
<dbReference type="Pfam" id="PF00067">
    <property type="entry name" value="p450"/>
    <property type="match status" value="1"/>
</dbReference>
<dbReference type="PANTHER" id="PTHR46696:SF5">
    <property type="entry name" value="CYTOCHROME P450 BJ-1"/>
    <property type="match status" value="1"/>
</dbReference>
<evidence type="ECO:0000256" key="6">
    <source>
        <dbReference type="ARBA" id="ARBA00023004"/>
    </source>
</evidence>
<dbReference type="InterPro" id="IPR017972">
    <property type="entry name" value="Cyt_P450_CS"/>
</dbReference>
<protein>
    <submittedName>
        <fullName evidence="9">Cytochrome P450</fullName>
    </submittedName>
</protein>
<keyword evidence="4 8" id="KW-0479">Metal-binding</keyword>
<evidence type="ECO:0000256" key="8">
    <source>
        <dbReference type="RuleBase" id="RU000461"/>
    </source>
</evidence>
<comment type="cofactor">
    <cofactor evidence="1">
        <name>heme</name>
        <dbReference type="ChEBI" id="CHEBI:30413"/>
    </cofactor>
</comment>
<reference evidence="10" key="1">
    <citation type="journal article" date="2019" name="Int. J. Syst. Evol. Microbiol.">
        <title>The Global Catalogue of Microorganisms (GCM) 10K type strain sequencing project: providing services to taxonomists for standard genome sequencing and annotation.</title>
        <authorList>
            <consortium name="The Broad Institute Genomics Platform"/>
            <consortium name="The Broad Institute Genome Sequencing Center for Infectious Disease"/>
            <person name="Wu L."/>
            <person name="Ma J."/>
        </authorList>
    </citation>
    <scope>NUCLEOTIDE SEQUENCE [LARGE SCALE GENOMIC DNA]</scope>
    <source>
        <strain evidence="10">CCUG 56401</strain>
    </source>
</reference>
<name>A0ABW3FXM8_9PSEU</name>
<dbReference type="InterPro" id="IPR036396">
    <property type="entry name" value="Cyt_P450_sf"/>
</dbReference>
<accession>A0ABW3FXM8</accession>
<dbReference type="Gene3D" id="1.10.630.10">
    <property type="entry name" value="Cytochrome P450"/>
    <property type="match status" value="1"/>
</dbReference>
<evidence type="ECO:0000256" key="1">
    <source>
        <dbReference type="ARBA" id="ARBA00001971"/>
    </source>
</evidence>
<keyword evidence="3 8" id="KW-0349">Heme</keyword>
<evidence type="ECO:0000256" key="3">
    <source>
        <dbReference type="ARBA" id="ARBA00022617"/>
    </source>
</evidence>
<evidence type="ECO:0000256" key="5">
    <source>
        <dbReference type="ARBA" id="ARBA00023002"/>
    </source>
</evidence>
<dbReference type="InterPro" id="IPR001128">
    <property type="entry name" value="Cyt_P450"/>
</dbReference>
<keyword evidence="10" id="KW-1185">Reference proteome</keyword>
<proteinExistence type="inferred from homology"/>
<dbReference type="PRINTS" id="PR00359">
    <property type="entry name" value="BP450"/>
</dbReference>
<gene>
    <name evidence="9" type="ORF">ACFQ16_23400</name>
</gene>
<dbReference type="InterPro" id="IPR002397">
    <property type="entry name" value="Cyt_P450_B"/>
</dbReference>
<dbReference type="RefSeq" id="WP_263247618.1">
    <property type="nucleotide sequence ID" value="NZ_BAABLT010000035.1"/>
</dbReference>
<dbReference type="PROSITE" id="PS00086">
    <property type="entry name" value="CYTOCHROME_P450"/>
    <property type="match status" value="1"/>
</dbReference>
<keyword evidence="5 8" id="KW-0560">Oxidoreductase</keyword>
<evidence type="ECO:0000256" key="2">
    <source>
        <dbReference type="ARBA" id="ARBA00010617"/>
    </source>
</evidence>